<gene>
    <name evidence="2" type="ORF">ACIKP9_07235</name>
</gene>
<dbReference type="RefSeq" id="WP_400881037.1">
    <property type="nucleotide sequence ID" value="NZ_JBIWXY010000001.1"/>
</dbReference>
<keyword evidence="3" id="KW-1185">Reference proteome</keyword>
<evidence type="ECO:0000313" key="2">
    <source>
        <dbReference type="EMBL" id="MFJ5446018.1"/>
    </source>
</evidence>
<comment type="caution">
    <text evidence="2">The sequence shown here is derived from an EMBL/GenBank/DDBJ whole genome shotgun (WGS) entry which is preliminary data.</text>
</comment>
<organism evidence="2 3">
    <name type="scientific">Methylobacillus methanolivorans</name>
    <dbReference type="NCBI Taxonomy" id="1848927"/>
    <lineage>
        <taxon>Bacteria</taxon>
        <taxon>Pseudomonadati</taxon>
        <taxon>Pseudomonadota</taxon>
        <taxon>Betaproteobacteria</taxon>
        <taxon>Nitrosomonadales</taxon>
        <taxon>Methylophilaceae</taxon>
        <taxon>Methylobacillus</taxon>
    </lineage>
</organism>
<protein>
    <submittedName>
        <fullName evidence="2">Uncharacterized protein</fullName>
    </submittedName>
</protein>
<keyword evidence="1" id="KW-0812">Transmembrane</keyword>
<feature type="transmembrane region" description="Helical" evidence="1">
    <location>
        <begin position="28"/>
        <end position="49"/>
    </location>
</feature>
<dbReference type="Proteomes" id="UP001617669">
    <property type="component" value="Unassembled WGS sequence"/>
</dbReference>
<dbReference type="EMBL" id="JBIWXY010000001">
    <property type="protein sequence ID" value="MFJ5446018.1"/>
    <property type="molecule type" value="Genomic_DNA"/>
</dbReference>
<evidence type="ECO:0000313" key="3">
    <source>
        <dbReference type="Proteomes" id="UP001617669"/>
    </source>
</evidence>
<proteinExistence type="predicted"/>
<evidence type="ECO:0000256" key="1">
    <source>
        <dbReference type="SAM" id="Phobius"/>
    </source>
</evidence>
<accession>A0ABW8GKT4</accession>
<sequence>MPLILLIALMALLPLVMTSALTHILLVSIYAGLAHLLTFIVITILLRYIMRWQQVANWRARRATLMTSATARHNQD</sequence>
<reference evidence="2 3" key="1">
    <citation type="submission" date="2024-11" db="EMBL/GenBank/DDBJ databases">
        <authorList>
            <person name="Kaparullina E.N."/>
            <person name="Delegan Y.A."/>
            <person name="Doronina N.V."/>
        </authorList>
    </citation>
    <scope>NUCLEOTIDE SEQUENCE [LARGE SCALE GENOMIC DNA]</scope>
    <source>
        <strain evidence="2 3">7sh_L</strain>
    </source>
</reference>
<keyword evidence="1" id="KW-0472">Membrane</keyword>
<keyword evidence="1" id="KW-1133">Transmembrane helix</keyword>
<name>A0ABW8GKT4_9PROT</name>